<dbReference type="AlphaFoldDB" id="A0A6P0HJ62"/>
<feature type="transmembrane region" description="Helical" evidence="8">
    <location>
        <begin position="87"/>
        <end position="106"/>
    </location>
</feature>
<evidence type="ECO:0000256" key="4">
    <source>
        <dbReference type="ARBA" id="ARBA00022475"/>
    </source>
</evidence>
<evidence type="ECO:0000313" key="9">
    <source>
        <dbReference type="EMBL" id="NEN78596.1"/>
    </source>
</evidence>
<dbReference type="PANTHER" id="PTHR30472">
    <property type="entry name" value="FERRIC ENTEROBACTIN TRANSPORT SYSTEM PERMEASE PROTEIN"/>
    <property type="match status" value="1"/>
</dbReference>
<comment type="similarity">
    <text evidence="2">Belongs to the binding-protein-dependent transport system permease family. FecCD subfamily.</text>
</comment>
<keyword evidence="5 8" id="KW-0812">Transmembrane</keyword>
<dbReference type="InterPro" id="IPR000522">
    <property type="entry name" value="ABC_transptr_permease_BtuC"/>
</dbReference>
<evidence type="ECO:0000256" key="8">
    <source>
        <dbReference type="SAM" id="Phobius"/>
    </source>
</evidence>
<reference evidence="9 10" key="1">
    <citation type="journal article" date="2014" name="Int. J. Syst. Evol. Microbiol.">
        <title>Nocardioides zeae sp. nov., isolated from the stem of Zea mays.</title>
        <authorList>
            <person name="Glaeser S.P."/>
            <person name="McInroy J.A."/>
            <person name="Busse H.J."/>
            <person name="Kampfer P."/>
        </authorList>
    </citation>
    <scope>NUCLEOTIDE SEQUENCE [LARGE SCALE GENOMIC DNA]</scope>
    <source>
        <strain evidence="9 10">JCM 30728</strain>
    </source>
</reference>
<dbReference type="CDD" id="cd06550">
    <property type="entry name" value="TM_ABC_iron-siderophores_like"/>
    <property type="match status" value="1"/>
</dbReference>
<feature type="transmembrane region" description="Helical" evidence="8">
    <location>
        <begin position="144"/>
        <end position="164"/>
    </location>
</feature>
<evidence type="ECO:0000313" key="10">
    <source>
        <dbReference type="Proteomes" id="UP000468687"/>
    </source>
</evidence>
<gene>
    <name evidence="9" type="ORF">G3T38_09925</name>
</gene>
<evidence type="ECO:0000256" key="1">
    <source>
        <dbReference type="ARBA" id="ARBA00004651"/>
    </source>
</evidence>
<accession>A0A6P0HJ62</accession>
<feature type="transmembrane region" description="Helical" evidence="8">
    <location>
        <begin position="170"/>
        <end position="193"/>
    </location>
</feature>
<dbReference type="GO" id="GO:0005886">
    <property type="term" value="C:plasma membrane"/>
    <property type="evidence" value="ECO:0007669"/>
    <property type="project" value="UniProtKB-SubCell"/>
</dbReference>
<dbReference type="Gene3D" id="1.10.3470.10">
    <property type="entry name" value="ABC transporter involved in vitamin B12 uptake, BtuC"/>
    <property type="match status" value="1"/>
</dbReference>
<dbReference type="Pfam" id="PF01032">
    <property type="entry name" value="FecCD"/>
    <property type="match status" value="1"/>
</dbReference>
<dbReference type="PANTHER" id="PTHR30472:SF24">
    <property type="entry name" value="FERRIC ENTEROBACTIN TRANSPORT SYSTEM PERMEASE PROTEIN FEPG"/>
    <property type="match status" value="1"/>
</dbReference>
<sequence length="361" mass="37302">MSAVEPRTARVDFGYTTRTLRGGFFSFRLPVRVVAVSAALALVAAALGIVALTLGDYPLSVAEVVRTIGGGGERFHRLVVLEWRMPVVLAALVFGAVLGIGGAIFQSLTRNPLGSPDVIGFDAGSYTAVVVTILVLGTRDYWSLAGAAIVGGILTAVVVYVLAYRRGVQGFRLIIVGIGVSAMLGSVNSYLITRADLQDAMAVGFWGAGSITRVTWTSMVPVLVGFAVIVAASAALAPSLRRLELGDDAAVTQGTRVGLVRLALIVVGVATTALVTAAAGPLGFIALVAPQLARRLTRSPGVSLLAAAAMGATLLVSAHLISLVVASAYRPVPVGLITVCVGGLYLIWLLVREARRQATTS</sequence>
<dbReference type="EMBL" id="JAAGXA010000006">
    <property type="protein sequence ID" value="NEN78596.1"/>
    <property type="molecule type" value="Genomic_DNA"/>
</dbReference>
<keyword evidence="4" id="KW-1003">Cell membrane</keyword>
<dbReference type="Proteomes" id="UP000468687">
    <property type="component" value="Unassembled WGS sequence"/>
</dbReference>
<evidence type="ECO:0000256" key="5">
    <source>
        <dbReference type="ARBA" id="ARBA00022692"/>
    </source>
</evidence>
<evidence type="ECO:0000256" key="3">
    <source>
        <dbReference type="ARBA" id="ARBA00022448"/>
    </source>
</evidence>
<protein>
    <submittedName>
        <fullName evidence="9">Iron chelate uptake ABC transporter family permease subunit</fullName>
    </submittedName>
</protein>
<feature type="transmembrane region" description="Helical" evidence="8">
    <location>
        <begin position="332"/>
        <end position="351"/>
    </location>
</feature>
<name>A0A6P0HJ62_9ACTN</name>
<comment type="subcellular location">
    <subcellularLocation>
        <location evidence="1">Cell membrane</location>
        <topology evidence="1">Multi-pass membrane protein</topology>
    </subcellularLocation>
</comment>
<dbReference type="RefSeq" id="WP_163772150.1">
    <property type="nucleotide sequence ID" value="NZ_JAAGXA010000006.1"/>
</dbReference>
<feature type="transmembrane region" description="Helical" evidence="8">
    <location>
        <begin position="33"/>
        <end position="54"/>
    </location>
</feature>
<dbReference type="InterPro" id="IPR037294">
    <property type="entry name" value="ABC_BtuC-like"/>
</dbReference>
<feature type="transmembrane region" description="Helical" evidence="8">
    <location>
        <begin position="118"/>
        <end position="137"/>
    </location>
</feature>
<evidence type="ECO:0000256" key="2">
    <source>
        <dbReference type="ARBA" id="ARBA00007935"/>
    </source>
</evidence>
<dbReference type="GO" id="GO:0022857">
    <property type="term" value="F:transmembrane transporter activity"/>
    <property type="evidence" value="ECO:0007669"/>
    <property type="project" value="InterPro"/>
</dbReference>
<evidence type="ECO:0000256" key="7">
    <source>
        <dbReference type="ARBA" id="ARBA00023136"/>
    </source>
</evidence>
<organism evidence="9 10">
    <name type="scientific">Nocardioides zeae</name>
    <dbReference type="NCBI Taxonomy" id="1457234"/>
    <lineage>
        <taxon>Bacteria</taxon>
        <taxon>Bacillati</taxon>
        <taxon>Actinomycetota</taxon>
        <taxon>Actinomycetes</taxon>
        <taxon>Propionibacteriales</taxon>
        <taxon>Nocardioidaceae</taxon>
        <taxon>Nocardioides</taxon>
    </lineage>
</organism>
<feature type="transmembrane region" description="Helical" evidence="8">
    <location>
        <begin position="262"/>
        <end position="289"/>
    </location>
</feature>
<feature type="transmembrane region" description="Helical" evidence="8">
    <location>
        <begin position="214"/>
        <end position="237"/>
    </location>
</feature>
<keyword evidence="3" id="KW-0813">Transport</keyword>
<dbReference type="SUPFAM" id="SSF81345">
    <property type="entry name" value="ABC transporter involved in vitamin B12 uptake, BtuC"/>
    <property type="match status" value="1"/>
</dbReference>
<feature type="transmembrane region" description="Helical" evidence="8">
    <location>
        <begin position="301"/>
        <end position="326"/>
    </location>
</feature>
<evidence type="ECO:0000256" key="6">
    <source>
        <dbReference type="ARBA" id="ARBA00022989"/>
    </source>
</evidence>
<proteinExistence type="inferred from homology"/>
<keyword evidence="7 8" id="KW-0472">Membrane</keyword>
<keyword evidence="10" id="KW-1185">Reference proteome</keyword>
<comment type="caution">
    <text evidence="9">The sequence shown here is derived from an EMBL/GenBank/DDBJ whole genome shotgun (WGS) entry which is preliminary data.</text>
</comment>
<keyword evidence="6 8" id="KW-1133">Transmembrane helix</keyword>
<dbReference type="GO" id="GO:0033214">
    <property type="term" value="P:siderophore-iron import into cell"/>
    <property type="evidence" value="ECO:0007669"/>
    <property type="project" value="TreeGrafter"/>
</dbReference>